<dbReference type="AlphaFoldDB" id="A0A1H6VJX0"/>
<reference evidence="1 2" key="1">
    <citation type="submission" date="2016-10" db="EMBL/GenBank/DDBJ databases">
        <authorList>
            <person name="de Groot N.N."/>
        </authorList>
    </citation>
    <scope>NUCLEOTIDE SEQUENCE [LARGE SCALE GENOMIC DNA]</scope>
    <source>
        <strain evidence="1 2">DSM 23048</strain>
    </source>
</reference>
<organism evidence="1 2">
    <name type="scientific">Myroides marinus</name>
    <dbReference type="NCBI Taxonomy" id="703342"/>
    <lineage>
        <taxon>Bacteria</taxon>
        <taxon>Pseudomonadati</taxon>
        <taxon>Bacteroidota</taxon>
        <taxon>Flavobacteriia</taxon>
        <taxon>Flavobacteriales</taxon>
        <taxon>Flavobacteriaceae</taxon>
        <taxon>Myroides</taxon>
    </lineage>
</organism>
<dbReference type="InterPro" id="IPR032466">
    <property type="entry name" value="Metal_Hydrolase"/>
</dbReference>
<dbReference type="PANTHER" id="PTHR46124:SF3">
    <property type="entry name" value="HYDROLASE"/>
    <property type="match status" value="1"/>
</dbReference>
<dbReference type="GO" id="GO:0005829">
    <property type="term" value="C:cytosol"/>
    <property type="evidence" value="ECO:0007669"/>
    <property type="project" value="TreeGrafter"/>
</dbReference>
<name>A0A1H6VJX0_9FLAO</name>
<proteinExistence type="predicted"/>
<accession>A0A1H6VJX0</accession>
<dbReference type="Gene3D" id="3.20.20.140">
    <property type="entry name" value="Metal-dependent hydrolases"/>
    <property type="match status" value="1"/>
</dbReference>
<dbReference type="Pfam" id="PF01026">
    <property type="entry name" value="TatD_DNase"/>
    <property type="match status" value="1"/>
</dbReference>
<dbReference type="GeneID" id="82257370"/>
<dbReference type="GO" id="GO:0016788">
    <property type="term" value="F:hydrolase activity, acting on ester bonds"/>
    <property type="evidence" value="ECO:0007669"/>
    <property type="project" value="InterPro"/>
</dbReference>
<evidence type="ECO:0000313" key="1">
    <source>
        <dbReference type="EMBL" id="SEJ01967.1"/>
    </source>
</evidence>
<dbReference type="InterPro" id="IPR001130">
    <property type="entry name" value="TatD-like"/>
</dbReference>
<dbReference type="SUPFAM" id="SSF51556">
    <property type="entry name" value="Metallo-dependent hydrolases"/>
    <property type="match status" value="1"/>
</dbReference>
<sequence length="211" mass="24142">MKINVHTHHPKGLSKGVEIVNQYLATLDNSLPAYSVGIHPWYINEDTVEEELALLEQQIQQPNCIALGECGLDKKTNISLNLQVEVFKKQLLLAEKYKKAVILHVVSAYQEVIAIKKEMNITVPLIVHGFNKKEQVAESLWKNGFYLSFGRHLIYNEGLRNTFVNVPRTQVFLETDDTEDITIDEVYVVATSLDREIEAIIEQNYKTVFNK</sequence>
<gene>
    <name evidence="1" type="ORF">SAMN04488018_10996</name>
</gene>
<evidence type="ECO:0000313" key="2">
    <source>
        <dbReference type="Proteomes" id="UP000183077"/>
    </source>
</evidence>
<dbReference type="RefSeq" id="WP_074746344.1">
    <property type="nucleotide sequence ID" value="NZ_FNYS01000009.1"/>
</dbReference>
<dbReference type="Proteomes" id="UP000183077">
    <property type="component" value="Unassembled WGS sequence"/>
</dbReference>
<protein>
    <submittedName>
        <fullName evidence="1">TatD DNase family protein</fullName>
    </submittedName>
</protein>
<dbReference type="EMBL" id="FNYS01000009">
    <property type="protein sequence ID" value="SEJ01967.1"/>
    <property type="molecule type" value="Genomic_DNA"/>
</dbReference>
<dbReference type="PANTHER" id="PTHR46124">
    <property type="entry name" value="D-AMINOACYL-TRNA DEACYLASE"/>
    <property type="match status" value="1"/>
</dbReference>